<evidence type="ECO:0000313" key="8">
    <source>
        <dbReference type="EMBL" id="SDX24417.1"/>
    </source>
</evidence>
<comment type="subcellular location">
    <subcellularLocation>
        <location evidence="1">Cell outer membrane</location>
    </subcellularLocation>
</comment>
<keyword evidence="9" id="KW-1185">Reference proteome</keyword>
<dbReference type="EMBL" id="FNNJ01000004">
    <property type="protein sequence ID" value="SDX24417.1"/>
    <property type="molecule type" value="Genomic_DNA"/>
</dbReference>
<keyword evidence="4" id="KW-0472">Membrane</keyword>
<keyword evidence="5" id="KW-0998">Cell outer membrane</keyword>
<gene>
    <name evidence="8" type="ORF">SAMN05444411_10418</name>
</gene>
<dbReference type="AlphaFoldDB" id="A0A1H3A406"/>
<protein>
    <submittedName>
        <fullName evidence="8">Starch-binding associating with outer membrane</fullName>
    </submittedName>
</protein>
<dbReference type="InterPro" id="IPR012944">
    <property type="entry name" value="SusD_RagB_dom"/>
</dbReference>
<evidence type="ECO:0000256" key="4">
    <source>
        <dbReference type="ARBA" id="ARBA00023136"/>
    </source>
</evidence>
<dbReference type="GO" id="GO:0009279">
    <property type="term" value="C:cell outer membrane"/>
    <property type="evidence" value="ECO:0007669"/>
    <property type="project" value="UniProtKB-SubCell"/>
</dbReference>
<evidence type="ECO:0000256" key="2">
    <source>
        <dbReference type="ARBA" id="ARBA00006275"/>
    </source>
</evidence>
<sequence length="582" mass="66213">MKNYKSYIIGLIALVGALQSCVKDSYLEEVNPNAVSSDNYWSNLTESEENLTSVYGGLLNQYLWNSEVEALRSDLAFPRERTRPLNYGYEWHSQSFTNTISTHYFKSWNALYRVIWRANQVIDGLNGMDETFKSQERWTTQMAEARFMRGLMHFYAHSTYNHGEIIIRDKIPTSSEEFSKPLSTSEEAIEFFRTDLQFAYDNLPNTQTQKTRVSKGTAATVLGKSYLYTEEYDLAMPLLKDVIEGPYGYSLLTGDDVSLLFTHAGDYNAESILEINYTDQHARLIQTTDSWDEEAYTTRWARYTAPTNLGGGGTSYFVPTSWLTYEYSNEPVNPNDSRNYISGTNIAKSVPLRCAQMIAVVNDEESTYYNKTPGYEATTFSGTVFSHFKKLTNHDIVGHEDEVLSTSWASGKNMIVYRLADVYLMLAECLIQKNDIDGALGYINAIRNRWGLMLLGADDGTGTFNDVTYTKETLMDHLMYLERPLEIGLEGYAERANDLRRWGVTKQRFEALAAKEYNVVNYNYTKADGTTGKGSLIQEGPTVNVKTDVNTEFDDAAVNFIESVHAYLPLPTDEYLYNQEVN</sequence>
<evidence type="ECO:0000259" key="7">
    <source>
        <dbReference type="Pfam" id="PF14322"/>
    </source>
</evidence>
<proteinExistence type="inferred from homology"/>
<dbReference type="Proteomes" id="UP000199595">
    <property type="component" value="Unassembled WGS sequence"/>
</dbReference>
<dbReference type="Pfam" id="PF07980">
    <property type="entry name" value="SusD_RagB"/>
    <property type="match status" value="1"/>
</dbReference>
<evidence type="ECO:0000256" key="3">
    <source>
        <dbReference type="ARBA" id="ARBA00022729"/>
    </source>
</evidence>
<evidence type="ECO:0000256" key="1">
    <source>
        <dbReference type="ARBA" id="ARBA00004442"/>
    </source>
</evidence>
<dbReference type="SUPFAM" id="SSF48452">
    <property type="entry name" value="TPR-like"/>
    <property type="match status" value="1"/>
</dbReference>
<reference evidence="8 9" key="1">
    <citation type="submission" date="2016-10" db="EMBL/GenBank/DDBJ databases">
        <authorList>
            <person name="de Groot N.N."/>
        </authorList>
    </citation>
    <scope>NUCLEOTIDE SEQUENCE [LARGE SCALE GENOMIC DNA]</scope>
    <source>
        <strain evidence="8 9">DSM 24956</strain>
    </source>
</reference>
<keyword evidence="3" id="KW-0732">Signal</keyword>
<name>A0A1H3A406_9FLAO</name>
<feature type="domain" description="SusD-like N-terminal" evidence="7">
    <location>
        <begin position="26"/>
        <end position="227"/>
    </location>
</feature>
<feature type="domain" description="RagB/SusD" evidence="6">
    <location>
        <begin position="297"/>
        <end position="576"/>
    </location>
</feature>
<dbReference type="InterPro" id="IPR011990">
    <property type="entry name" value="TPR-like_helical_dom_sf"/>
</dbReference>
<evidence type="ECO:0000259" key="6">
    <source>
        <dbReference type="Pfam" id="PF07980"/>
    </source>
</evidence>
<accession>A0A1H3A406</accession>
<dbReference type="STRING" id="762486.SAMN05444411_10418"/>
<organism evidence="8 9">
    <name type="scientific">Lutibacter oricola</name>
    <dbReference type="NCBI Taxonomy" id="762486"/>
    <lineage>
        <taxon>Bacteria</taxon>
        <taxon>Pseudomonadati</taxon>
        <taxon>Bacteroidota</taxon>
        <taxon>Flavobacteriia</taxon>
        <taxon>Flavobacteriales</taxon>
        <taxon>Flavobacteriaceae</taxon>
        <taxon>Lutibacter</taxon>
    </lineage>
</organism>
<dbReference type="Pfam" id="PF14322">
    <property type="entry name" value="SusD-like_3"/>
    <property type="match status" value="1"/>
</dbReference>
<evidence type="ECO:0000256" key="5">
    <source>
        <dbReference type="ARBA" id="ARBA00023237"/>
    </source>
</evidence>
<dbReference type="PROSITE" id="PS51257">
    <property type="entry name" value="PROKAR_LIPOPROTEIN"/>
    <property type="match status" value="1"/>
</dbReference>
<comment type="similarity">
    <text evidence="2">Belongs to the SusD family.</text>
</comment>
<dbReference type="RefSeq" id="WP_245729924.1">
    <property type="nucleotide sequence ID" value="NZ_FNNJ01000004.1"/>
</dbReference>
<evidence type="ECO:0000313" key="9">
    <source>
        <dbReference type="Proteomes" id="UP000199595"/>
    </source>
</evidence>
<dbReference type="InterPro" id="IPR033985">
    <property type="entry name" value="SusD-like_N"/>
</dbReference>
<dbReference type="Gene3D" id="1.25.40.390">
    <property type="match status" value="1"/>
</dbReference>